<dbReference type="InterPro" id="IPR051673">
    <property type="entry name" value="SSDNA_exonuclease_RecJ"/>
</dbReference>
<keyword evidence="3" id="KW-0540">Nuclease</keyword>
<dbReference type="AlphaFoldDB" id="A0A2S0JY68"/>
<evidence type="ECO:0000259" key="7">
    <source>
        <dbReference type="Pfam" id="PF02272"/>
    </source>
</evidence>
<dbReference type="Pfam" id="PF02272">
    <property type="entry name" value="DHHA1"/>
    <property type="match status" value="1"/>
</dbReference>
<keyword evidence="4 11" id="KW-0378">Hydrolase</keyword>
<dbReference type="InterPro" id="IPR004610">
    <property type="entry name" value="RecJ"/>
</dbReference>
<evidence type="ECO:0000259" key="8">
    <source>
        <dbReference type="Pfam" id="PF10141"/>
    </source>
</evidence>
<evidence type="ECO:0000256" key="3">
    <source>
        <dbReference type="ARBA" id="ARBA00022722"/>
    </source>
</evidence>
<reference evidence="10 12" key="1">
    <citation type="submission" date="2017-03" db="EMBL/GenBank/DDBJ databases">
        <title>The whole genome sequencing and assembly of Lysinibacillus sphaericus DSM 28T strain.</title>
        <authorList>
            <person name="Lee Y.-J."/>
            <person name="Yi H."/>
            <person name="Bahn Y.-S."/>
            <person name="Kim J.F."/>
            <person name="Lee D.-W."/>
        </authorList>
    </citation>
    <scope>NUCLEOTIDE SEQUENCE [LARGE SCALE GENOMIC DNA]</scope>
    <source>
        <strain evidence="10 12">DSM 28</strain>
    </source>
</reference>
<evidence type="ECO:0000259" key="6">
    <source>
        <dbReference type="Pfam" id="PF01368"/>
    </source>
</evidence>
<evidence type="ECO:0000313" key="13">
    <source>
        <dbReference type="Proteomes" id="UP000255295"/>
    </source>
</evidence>
<feature type="domain" description="DHHA1" evidence="7">
    <location>
        <begin position="347"/>
        <end position="440"/>
    </location>
</feature>
<dbReference type="EMBL" id="CP019980">
    <property type="protein sequence ID" value="AVK96090.1"/>
    <property type="molecule type" value="Genomic_DNA"/>
</dbReference>
<evidence type="ECO:0000259" key="9">
    <source>
        <dbReference type="Pfam" id="PF17768"/>
    </source>
</evidence>
<organism evidence="10 12">
    <name type="scientific">Lysinibacillus sphaericus</name>
    <name type="common">Bacillus sphaericus</name>
    <dbReference type="NCBI Taxonomy" id="1421"/>
    <lineage>
        <taxon>Bacteria</taxon>
        <taxon>Bacillati</taxon>
        <taxon>Bacillota</taxon>
        <taxon>Bacilli</taxon>
        <taxon>Bacillales</taxon>
        <taxon>Bacillaceae</taxon>
        <taxon>Lysinibacillus</taxon>
    </lineage>
</organism>
<dbReference type="Pfam" id="PF01368">
    <property type="entry name" value="DHH"/>
    <property type="match status" value="1"/>
</dbReference>
<dbReference type="NCBIfam" id="TIGR00644">
    <property type="entry name" value="recJ"/>
    <property type="match status" value="1"/>
</dbReference>
<dbReference type="InterPro" id="IPR018779">
    <property type="entry name" value="RecJ_C"/>
</dbReference>
<dbReference type="GO" id="GO:0006310">
    <property type="term" value="P:DNA recombination"/>
    <property type="evidence" value="ECO:0007669"/>
    <property type="project" value="InterPro"/>
</dbReference>
<dbReference type="GO" id="GO:0003676">
    <property type="term" value="F:nucleic acid binding"/>
    <property type="evidence" value="ECO:0007669"/>
    <property type="project" value="InterPro"/>
</dbReference>
<dbReference type="RefSeq" id="WP_029747278.1">
    <property type="nucleotide sequence ID" value="NZ_BJNS01000003.1"/>
</dbReference>
<proteinExistence type="inferred from homology"/>
<feature type="domain" description="DDH" evidence="6">
    <location>
        <begin position="82"/>
        <end position="226"/>
    </location>
</feature>
<dbReference type="GO" id="GO:0006281">
    <property type="term" value="P:DNA repair"/>
    <property type="evidence" value="ECO:0007669"/>
    <property type="project" value="InterPro"/>
</dbReference>
<evidence type="ECO:0000313" key="10">
    <source>
        <dbReference type="EMBL" id="AVK96090.1"/>
    </source>
</evidence>
<dbReference type="PANTHER" id="PTHR30255">
    <property type="entry name" value="SINGLE-STRANDED-DNA-SPECIFIC EXONUCLEASE RECJ"/>
    <property type="match status" value="1"/>
</dbReference>
<comment type="similarity">
    <text evidence="1">Belongs to the RecJ family.</text>
</comment>
<dbReference type="InterPro" id="IPR038763">
    <property type="entry name" value="DHH_sf"/>
</dbReference>
<sequence>MILSKKRWQVERPDAQLVQTLQNDLQLSAIAAKILAARGCTTSADAESLLNMTEANIHDPFLMHGMAEAVARIQQALENNEKILVYGDYDADGVTSTTVMLHVLLDLGADVSFKIPNRFLHGYGPSEALFREAHEEGVQLILTVDNGISGIEPIRVAKELGMDVIVTDHHEPGEELPQADIILHPRVPEGHYPFGELAGVGVAFKLAHALYGELPTHLFEFVAIGTVADLVPLVDENRYLVKRGIEEMRRSLSPWIQALCEVASAEQATINEETIGFYFGPRLNAVGRLGEASPAVELLMAEDTAKATALAKQLNGCNAERKDIVKSITDEAIAFIEADKKIGDSLVLVVAGEGWNAGVVGIVASRLVELYYRPTIVLSLDFEKGTAKGSARSIEGFHLYNELAKNRDILPHFGGHPMAAGMTLPLEHVDELRARLDAQARACLTEEQLTPVLSIDIPLKIDEISADAIEEIAMLGPFGTDFPKPVYVLEDVEIASMRKIGAAENHIKMELTDGLEKLDSVGFNKGHLYHELTYGIKVSFTGDLQINEWQGRKKPQFMIEDVQTTEWQLFDIRGIRQTSRWLHTVPKEEAVFLAFRPETISYYHSLLGVSIQLVDAELSNVEQTDYIVLLDLPHNVQLLENVLSKTAPTRIYAHFYMPDSQYFNGIPTREQFAWYYKFLKQRPAFPLDMHLPDLAKHTGWPLEALKFMTQVFFELNFVRMESGLTTVNVNAPKTALTEAPSYKQRSEQIEIEQKLVYAPYIELKQWFDERLNLYANTVS</sequence>
<dbReference type="GeneID" id="48276025"/>
<evidence type="ECO:0000256" key="2">
    <source>
        <dbReference type="ARBA" id="ARBA00019841"/>
    </source>
</evidence>
<dbReference type="GO" id="GO:0008409">
    <property type="term" value="F:5'-3' exonuclease activity"/>
    <property type="evidence" value="ECO:0007669"/>
    <property type="project" value="InterPro"/>
</dbReference>
<evidence type="ECO:0000313" key="11">
    <source>
        <dbReference type="EMBL" id="SUV18154.1"/>
    </source>
</evidence>
<evidence type="ECO:0000313" key="12">
    <source>
        <dbReference type="Proteomes" id="UP000238825"/>
    </source>
</evidence>
<feature type="domain" description="Single-stranded-DNA-specific exonuclease RecJ C-terminal" evidence="8">
    <location>
        <begin position="568"/>
        <end position="767"/>
    </location>
</feature>
<reference evidence="11 13" key="2">
    <citation type="submission" date="2018-06" db="EMBL/GenBank/DDBJ databases">
        <authorList>
            <consortium name="Pathogen Informatics"/>
            <person name="Doyle S."/>
        </authorList>
    </citation>
    <scope>NUCLEOTIDE SEQUENCE [LARGE SCALE GENOMIC DNA]</scope>
    <source>
        <strain evidence="11 13">NCTC10338</strain>
    </source>
</reference>
<dbReference type="Pfam" id="PF17768">
    <property type="entry name" value="RecJ_OB"/>
    <property type="match status" value="1"/>
</dbReference>
<dbReference type="InterPro" id="IPR001667">
    <property type="entry name" value="DDH_dom"/>
</dbReference>
<dbReference type="Proteomes" id="UP000238825">
    <property type="component" value="Chromosome"/>
</dbReference>
<dbReference type="Pfam" id="PF10141">
    <property type="entry name" value="ssDNA-exonuc_C"/>
    <property type="match status" value="1"/>
</dbReference>
<gene>
    <name evidence="11" type="primary">recJ</name>
    <name evidence="10" type="ORF">LS41612_07405</name>
    <name evidence="11" type="ORF">NCTC10338_03273</name>
</gene>
<accession>A0A2S0JY68</accession>
<protein>
    <recommendedName>
        <fullName evidence="2">Single-stranded-DNA-specific exonuclease RecJ</fullName>
    </recommendedName>
</protein>
<dbReference type="EMBL" id="UFSZ01000001">
    <property type="protein sequence ID" value="SUV18154.1"/>
    <property type="molecule type" value="Genomic_DNA"/>
</dbReference>
<dbReference type="Gene3D" id="3.90.1640.30">
    <property type="match status" value="1"/>
</dbReference>
<evidence type="ECO:0000256" key="1">
    <source>
        <dbReference type="ARBA" id="ARBA00005915"/>
    </source>
</evidence>
<dbReference type="SUPFAM" id="SSF64182">
    <property type="entry name" value="DHH phosphoesterases"/>
    <property type="match status" value="1"/>
</dbReference>
<dbReference type="Proteomes" id="UP000255295">
    <property type="component" value="Unassembled WGS sequence"/>
</dbReference>
<dbReference type="InterPro" id="IPR041122">
    <property type="entry name" value="RecJ_OB"/>
</dbReference>
<evidence type="ECO:0000256" key="5">
    <source>
        <dbReference type="ARBA" id="ARBA00022839"/>
    </source>
</evidence>
<dbReference type="InterPro" id="IPR003156">
    <property type="entry name" value="DHHA1_dom"/>
</dbReference>
<name>A0A2S0JY68_LYSSH</name>
<dbReference type="PANTHER" id="PTHR30255:SF2">
    <property type="entry name" value="SINGLE-STRANDED-DNA-SPECIFIC EXONUCLEASE RECJ"/>
    <property type="match status" value="1"/>
</dbReference>
<feature type="domain" description="RecJ OB" evidence="9">
    <location>
        <begin position="455"/>
        <end position="561"/>
    </location>
</feature>
<dbReference type="Gene3D" id="3.10.310.30">
    <property type="match status" value="1"/>
</dbReference>
<evidence type="ECO:0000256" key="4">
    <source>
        <dbReference type="ARBA" id="ARBA00022801"/>
    </source>
</evidence>
<keyword evidence="5 10" id="KW-0269">Exonuclease</keyword>